<evidence type="ECO:0008006" key="3">
    <source>
        <dbReference type="Google" id="ProtNLM"/>
    </source>
</evidence>
<dbReference type="InterPro" id="IPR011727">
    <property type="entry name" value="CHP02117"/>
</dbReference>
<organism evidence="1 2">
    <name type="scientific">Gemmobacter aquatilis</name>
    <dbReference type="NCBI Taxonomy" id="933059"/>
    <lineage>
        <taxon>Bacteria</taxon>
        <taxon>Pseudomonadati</taxon>
        <taxon>Pseudomonadota</taxon>
        <taxon>Alphaproteobacteria</taxon>
        <taxon>Rhodobacterales</taxon>
        <taxon>Paracoccaceae</taxon>
        <taxon>Gemmobacter</taxon>
    </lineage>
</organism>
<evidence type="ECO:0000313" key="1">
    <source>
        <dbReference type="EMBL" id="SEN91332.1"/>
    </source>
</evidence>
<dbReference type="AlphaFoldDB" id="A0A1H8KEC1"/>
<protein>
    <recommendedName>
        <fullName evidence="3">TIGR02117 family protein</fullName>
    </recommendedName>
</protein>
<gene>
    <name evidence="1" type="ORF">SAMN04488103_10962</name>
</gene>
<dbReference type="EMBL" id="FOCE01000009">
    <property type="protein sequence ID" value="SEN91332.1"/>
    <property type="molecule type" value="Genomic_DNA"/>
</dbReference>
<dbReference type="OrthoDB" id="211174at2"/>
<name>A0A1H8KEC1_9RHOB</name>
<accession>A0A1H8KEC1</accession>
<dbReference type="RefSeq" id="WP_091302670.1">
    <property type="nucleotide sequence ID" value="NZ_FOCE01000009.1"/>
</dbReference>
<reference evidence="1 2" key="1">
    <citation type="submission" date="2016-10" db="EMBL/GenBank/DDBJ databases">
        <authorList>
            <person name="de Groot N.N."/>
        </authorList>
    </citation>
    <scope>NUCLEOTIDE SEQUENCE [LARGE SCALE GENOMIC DNA]</scope>
    <source>
        <strain evidence="1 2">DSM 3857</strain>
    </source>
</reference>
<proteinExistence type="predicted"/>
<evidence type="ECO:0000313" key="2">
    <source>
        <dbReference type="Proteomes" id="UP000198761"/>
    </source>
</evidence>
<sequence>MTTTERKRSRFRFWGRWLGMGLAAPFFVAALWGLAGLAGALIPAPVAVQTGEATVEIGLIATPIHYDLLLPLTPDLRARFGFAAQAGVAVDSPEAGWLLVGWGAREFYTAGGGYGDLPLRAVAKGIAGDASVLRLEAWGRFALRDAPEVTRLRLTPTGYAALLARISAELGAPELVKAPGLTQADAFFAGRSGFSALRTCNVWMGEALRAAGVPLGRWTPTPQALRLSLWVWG</sequence>
<dbReference type="Pfam" id="PF09601">
    <property type="entry name" value="DUF2459"/>
    <property type="match status" value="1"/>
</dbReference>
<dbReference type="Proteomes" id="UP000198761">
    <property type="component" value="Unassembled WGS sequence"/>
</dbReference>
<keyword evidence="2" id="KW-1185">Reference proteome</keyword>
<dbReference type="STRING" id="933059.SAMN04488103_10962"/>